<keyword evidence="1" id="KW-0808">Transferase</keyword>
<name>A0ACB7VE81_DIOAL</name>
<keyword evidence="1" id="KW-0328">Glycosyltransferase</keyword>
<evidence type="ECO:0000313" key="2">
    <source>
        <dbReference type="Proteomes" id="UP000827976"/>
    </source>
</evidence>
<comment type="caution">
    <text evidence="1">The sequence shown here is derived from an EMBL/GenBank/DDBJ whole genome shotgun (WGS) entry which is preliminary data.</text>
</comment>
<accession>A0ACB7VE81</accession>
<dbReference type="EMBL" id="CM037019">
    <property type="protein sequence ID" value="KAH7672090.1"/>
    <property type="molecule type" value="Genomic_DNA"/>
</dbReference>
<sequence length="52" mass="6312">MAEFRAGRRMSLMRSTKAPPDFDHNRWLFETKEREHMVQVQKSGRILTDYWA</sequence>
<organism evidence="1 2">
    <name type="scientific">Dioscorea alata</name>
    <name type="common">Purple yam</name>
    <dbReference type="NCBI Taxonomy" id="55571"/>
    <lineage>
        <taxon>Eukaryota</taxon>
        <taxon>Viridiplantae</taxon>
        <taxon>Streptophyta</taxon>
        <taxon>Embryophyta</taxon>
        <taxon>Tracheophyta</taxon>
        <taxon>Spermatophyta</taxon>
        <taxon>Magnoliopsida</taxon>
        <taxon>Liliopsida</taxon>
        <taxon>Dioscoreales</taxon>
        <taxon>Dioscoreaceae</taxon>
        <taxon>Dioscorea</taxon>
    </lineage>
</organism>
<reference evidence="2" key="1">
    <citation type="journal article" date="2022" name="Nat. Commun.">
        <title>Chromosome evolution and the genetic basis of agronomically important traits in greater yam.</title>
        <authorList>
            <person name="Bredeson J.V."/>
            <person name="Lyons J.B."/>
            <person name="Oniyinde I.O."/>
            <person name="Okereke N.R."/>
            <person name="Kolade O."/>
            <person name="Nnabue I."/>
            <person name="Nwadili C.O."/>
            <person name="Hribova E."/>
            <person name="Parker M."/>
            <person name="Nwogha J."/>
            <person name="Shu S."/>
            <person name="Carlson J."/>
            <person name="Kariba R."/>
            <person name="Muthemba S."/>
            <person name="Knop K."/>
            <person name="Barton G.J."/>
            <person name="Sherwood A.V."/>
            <person name="Lopez-Montes A."/>
            <person name="Asiedu R."/>
            <person name="Jamnadass R."/>
            <person name="Muchugi A."/>
            <person name="Goodstein D."/>
            <person name="Egesi C.N."/>
            <person name="Featherston J."/>
            <person name="Asfaw A."/>
            <person name="Simpson G.G."/>
            <person name="Dolezel J."/>
            <person name="Hendre P.S."/>
            <person name="Van Deynze A."/>
            <person name="Kumar P.L."/>
            <person name="Obidiegwu J.E."/>
            <person name="Bhattacharjee R."/>
            <person name="Rokhsar D.S."/>
        </authorList>
    </citation>
    <scope>NUCLEOTIDE SEQUENCE [LARGE SCALE GENOMIC DNA]</scope>
    <source>
        <strain evidence="2">cv. TDa95/00328</strain>
    </source>
</reference>
<proteinExistence type="predicted"/>
<evidence type="ECO:0000313" key="1">
    <source>
        <dbReference type="EMBL" id="KAH7672090.1"/>
    </source>
</evidence>
<protein>
    <submittedName>
        <fullName evidence="1">1,4-beta-D-xylan synthase protein</fullName>
        <ecNumber evidence="1">2.4.2.24</ecNumber>
    </submittedName>
</protein>
<dbReference type="EC" id="2.4.2.24" evidence="1"/>
<gene>
    <name evidence="1" type="ORF">IHE45_09G030700</name>
</gene>
<dbReference type="Proteomes" id="UP000827976">
    <property type="component" value="Chromosome 9"/>
</dbReference>
<keyword evidence="2" id="KW-1185">Reference proteome</keyword>